<feature type="transmembrane region" description="Helical" evidence="2">
    <location>
        <begin position="475"/>
        <end position="495"/>
    </location>
</feature>
<gene>
    <name evidence="3" type="ORF">Van01_64160</name>
</gene>
<reference evidence="3 4" key="1">
    <citation type="submission" date="2021-01" db="EMBL/GenBank/DDBJ databases">
        <title>Whole genome shotgun sequence of Verrucosispora andamanensis NBRC 109075.</title>
        <authorList>
            <person name="Komaki H."/>
            <person name="Tamura T."/>
        </authorList>
    </citation>
    <scope>NUCLEOTIDE SEQUENCE [LARGE SCALE GENOMIC DNA]</scope>
    <source>
        <strain evidence="3 4">NBRC 109075</strain>
    </source>
</reference>
<feature type="transmembrane region" description="Helical" evidence="2">
    <location>
        <begin position="108"/>
        <end position="130"/>
    </location>
</feature>
<feature type="transmembrane region" description="Helical" evidence="2">
    <location>
        <begin position="318"/>
        <end position="343"/>
    </location>
</feature>
<evidence type="ECO:0000256" key="1">
    <source>
        <dbReference type="SAM" id="MobiDB-lite"/>
    </source>
</evidence>
<evidence type="ECO:0008006" key="5">
    <source>
        <dbReference type="Google" id="ProtNLM"/>
    </source>
</evidence>
<feature type="transmembrane region" description="Helical" evidence="2">
    <location>
        <begin position="247"/>
        <end position="267"/>
    </location>
</feature>
<organism evidence="3 4">
    <name type="scientific">Micromonospora andamanensis</name>
    <dbReference type="NCBI Taxonomy" id="1287068"/>
    <lineage>
        <taxon>Bacteria</taxon>
        <taxon>Bacillati</taxon>
        <taxon>Actinomycetota</taxon>
        <taxon>Actinomycetes</taxon>
        <taxon>Micromonosporales</taxon>
        <taxon>Micromonosporaceae</taxon>
        <taxon>Micromonospora</taxon>
    </lineage>
</organism>
<proteinExistence type="predicted"/>
<feature type="transmembrane region" description="Helical" evidence="2">
    <location>
        <begin position="158"/>
        <end position="180"/>
    </location>
</feature>
<comment type="caution">
    <text evidence="3">The sequence shown here is derived from an EMBL/GenBank/DDBJ whole genome shotgun (WGS) entry which is preliminary data.</text>
</comment>
<dbReference type="InterPro" id="IPR029058">
    <property type="entry name" value="AB_hydrolase_fold"/>
</dbReference>
<keyword evidence="4" id="KW-1185">Reference proteome</keyword>
<dbReference type="Proteomes" id="UP000647017">
    <property type="component" value="Unassembled WGS sequence"/>
</dbReference>
<accession>A0ABQ4I5M4</accession>
<name>A0ABQ4I5M4_9ACTN</name>
<dbReference type="SUPFAM" id="SSF53474">
    <property type="entry name" value="alpha/beta-Hydrolases"/>
    <property type="match status" value="1"/>
</dbReference>
<feature type="region of interest" description="Disordered" evidence="1">
    <location>
        <begin position="673"/>
        <end position="724"/>
    </location>
</feature>
<evidence type="ECO:0000256" key="2">
    <source>
        <dbReference type="SAM" id="Phobius"/>
    </source>
</evidence>
<dbReference type="EMBL" id="BOOZ01000087">
    <property type="protein sequence ID" value="GIJ13202.1"/>
    <property type="molecule type" value="Genomic_DNA"/>
</dbReference>
<keyword evidence="2" id="KW-0812">Transmembrane</keyword>
<protein>
    <recommendedName>
        <fullName evidence="5">Integral membrane protein</fullName>
    </recommendedName>
</protein>
<feature type="transmembrane region" description="Helical" evidence="2">
    <location>
        <begin position="355"/>
        <end position="376"/>
    </location>
</feature>
<evidence type="ECO:0000313" key="4">
    <source>
        <dbReference type="Proteomes" id="UP000647017"/>
    </source>
</evidence>
<evidence type="ECO:0000313" key="3">
    <source>
        <dbReference type="EMBL" id="GIJ13202.1"/>
    </source>
</evidence>
<keyword evidence="2" id="KW-1133">Transmembrane helix</keyword>
<feature type="transmembrane region" description="Helical" evidence="2">
    <location>
        <begin position="404"/>
        <end position="428"/>
    </location>
</feature>
<feature type="transmembrane region" description="Helical" evidence="2">
    <location>
        <begin position="507"/>
        <end position="540"/>
    </location>
</feature>
<feature type="transmembrane region" description="Helical" evidence="2">
    <location>
        <begin position="287"/>
        <end position="306"/>
    </location>
</feature>
<keyword evidence="2" id="KW-0472">Membrane</keyword>
<feature type="transmembrane region" description="Helical" evidence="2">
    <location>
        <begin position="74"/>
        <end position="96"/>
    </location>
</feature>
<feature type="transmembrane region" description="Helical" evidence="2">
    <location>
        <begin position="222"/>
        <end position="241"/>
    </location>
</feature>
<sequence length="739" mass="79161">MSDPSATPRDVVELRVHGVSGAEAERMLDQRLVLQVAGDRSGGFYRPRTADPDVAEDPETQEAYRWSELPSGTAARTLSLVFLLPFLLCNVAIWMRPTAPGTGAGVRALCRVLALSLTLLFVVSVSGVALDLVAWRCMASPDCLAGRAWLSWLGGRPAGLRLAVSALVPMAAIGLVWWLAGLAGRPYAVLGTAAPVDAVPRPRLAAVGQWDSGPMVGRLRSIHVAAAFAALNAILLTARAAAAASPVIVVLATATGTTLLACVALLCAPPVIDRPAPHRRMDGAIRALPKISWCLTVLVLMFVLLSPEPWAATAALPGYGATVAWVLSVQTAILVALGVVALMRRRGDRRPGEPLRGVGAPVIAAVATGLAVAFASDLVHQSADLLDRHASAAERLATSPPLTYTWAILGFFLAVVAALIVAGFTILASRRARNTEARAIVQRDFPNAPPDAAPRLDQVRTAIAKARFTERLEPLTLAYAVLFALGLATSTLGLLQLHPGEVLDRYTVIPVGLVTFLVTMGSYAVAALFLGLVIGGIFAYRTPEFRRYVGVLWDLGTFWPRAAHPFAPPCYAERAVPELSRRITYLVESGQAVLLTGHSHGSVLLAVTVLQLPGRISQRVALLTYGSPLRRLHTHLFPAYVDQAVLHEVGQRLDWRWVNLWRDTDPIGSWIFSPHRPGEQPTVAGPAGAVDRRLRDPSEVVVPPGDSVPPPVMGHGPDESDERFREAVRELTRRLRAHA</sequence>